<dbReference type="Proteomes" id="UP001488838">
    <property type="component" value="Unassembled WGS sequence"/>
</dbReference>
<feature type="region of interest" description="Disordered" evidence="1">
    <location>
        <begin position="67"/>
        <end position="87"/>
    </location>
</feature>
<accession>A0AAW0JEZ4</accession>
<reference evidence="2 3" key="1">
    <citation type="journal article" date="2023" name="bioRxiv">
        <title>Conserved and derived expression patterns and positive selection on dental genes reveal complex evolutionary context of ever-growing rodent molars.</title>
        <authorList>
            <person name="Calamari Z.T."/>
            <person name="Song A."/>
            <person name="Cohen E."/>
            <person name="Akter M."/>
            <person name="Roy R.D."/>
            <person name="Hallikas O."/>
            <person name="Christensen M.M."/>
            <person name="Li P."/>
            <person name="Marangoni P."/>
            <person name="Jernvall J."/>
            <person name="Klein O.D."/>
        </authorList>
    </citation>
    <scope>NUCLEOTIDE SEQUENCE [LARGE SCALE GENOMIC DNA]</scope>
    <source>
        <strain evidence="2">V071</strain>
    </source>
</reference>
<name>A0AAW0JEZ4_MYOGA</name>
<dbReference type="EMBL" id="JBBHLL010000042">
    <property type="protein sequence ID" value="KAK7825055.1"/>
    <property type="molecule type" value="Genomic_DNA"/>
</dbReference>
<evidence type="ECO:0000313" key="3">
    <source>
        <dbReference type="Proteomes" id="UP001488838"/>
    </source>
</evidence>
<gene>
    <name evidence="2" type="ORF">U0070_014812</name>
</gene>
<organism evidence="2 3">
    <name type="scientific">Myodes glareolus</name>
    <name type="common">Bank vole</name>
    <name type="synonym">Clethrionomys glareolus</name>
    <dbReference type="NCBI Taxonomy" id="447135"/>
    <lineage>
        <taxon>Eukaryota</taxon>
        <taxon>Metazoa</taxon>
        <taxon>Chordata</taxon>
        <taxon>Craniata</taxon>
        <taxon>Vertebrata</taxon>
        <taxon>Euteleostomi</taxon>
        <taxon>Mammalia</taxon>
        <taxon>Eutheria</taxon>
        <taxon>Euarchontoglires</taxon>
        <taxon>Glires</taxon>
        <taxon>Rodentia</taxon>
        <taxon>Myomorpha</taxon>
        <taxon>Muroidea</taxon>
        <taxon>Cricetidae</taxon>
        <taxon>Arvicolinae</taxon>
        <taxon>Myodes</taxon>
    </lineage>
</organism>
<feature type="compositionally biased region" description="Polar residues" evidence="1">
    <location>
        <begin position="76"/>
        <end position="87"/>
    </location>
</feature>
<proteinExistence type="predicted"/>
<evidence type="ECO:0000313" key="2">
    <source>
        <dbReference type="EMBL" id="KAK7825055.1"/>
    </source>
</evidence>
<protein>
    <submittedName>
        <fullName evidence="2">Uncharacterized protein</fullName>
    </submittedName>
</protein>
<evidence type="ECO:0000256" key="1">
    <source>
        <dbReference type="SAM" id="MobiDB-lite"/>
    </source>
</evidence>
<dbReference type="AlphaFoldDB" id="A0AAW0JEZ4"/>
<comment type="caution">
    <text evidence="2">The sequence shown here is derived from an EMBL/GenBank/DDBJ whole genome shotgun (WGS) entry which is preliminary data.</text>
</comment>
<keyword evidence="3" id="KW-1185">Reference proteome</keyword>
<sequence length="87" mass="9504">MWVSENVRIKDTRYAHIASDSGSRPAMEAVDSPARVIYALHSCPPLGHFSVGDLRQRVAMDVINGRNRKAAGANKVTESAQNAQKVK</sequence>